<evidence type="ECO:0000256" key="5">
    <source>
        <dbReference type="ARBA" id="ARBA00022833"/>
    </source>
</evidence>
<evidence type="ECO:0000256" key="3">
    <source>
        <dbReference type="ARBA" id="ARBA00022723"/>
    </source>
</evidence>
<accession>A0A1H9LU94</accession>
<dbReference type="SUPFAM" id="SSF56281">
    <property type="entry name" value="Metallo-hydrolase/oxidoreductase"/>
    <property type="match status" value="1"/>
</dbReference>
<protein>
    <submittedName>
        <fullName evidence="7">N-acyl homoserine lactone hydrolase</fullName>
    </submittedName>
</protein>
<dbReference type="GO" id="GO:0016787">
    <property type="term" value="F:hydrolase activity"/>
    <property type="evidence" value="ECO:0007669"/>
    <property type="project" value="UniProtKB-KW"/>
</dbReference>
<evidence type="ECO:0000313" key="7">
    <source>
        <dbReference type="EMBL" id="SER14423.1"/>
    </source>
</evidence>
<dbReference type="PANTHER" id="PTHR42978:SF2">
    <property type="entry name" value="102 KBASES UNSTABLE REGION: FROM 1 TO 119443"/>
    <property type="match status" value="1"/>
</dbReference>
<evidence type="ECO:0000313" key="8">
    <source>
        <dbReference type="Proteomes" id="UP000199021"/>
    </source>
</evidence>
<dbReference type="Proteomes" id="UP000199021">
    <property type="component" value="Unassembled WGS sequence"/>
</dbReference>
<keyword evidence="5" id="KW-0862">Zinc</keyword>
<dbReference type="InParanoid" id="A0A1H9LU94"/>
<feature type="domain" description="Metallo-beta-lactamase" evidence="6">
    <location>
        <begin position="35"/>
        <end position="242"/>
    </location>
</feature>
<dbReference type="CDD" id="cd07729">
    <property type="entry name" value="AHL_lactonase_MBL-fold"/>
    <property type="match status" value="1"/>
</dbReference>
<dbReference type="SMART" id="SM00849">
    <property type="entry name" value="Lactamase_B"/>
    <property type="match status" value="1"/>
</dbReference>
<dbReference type="RefSeq" id="WP_090171832.1">
    <property type="nucleotide sequence ID" value="NZ_FOFB01000025.1"/>
</dbReference>
<dbReference type="PANTHER" id="PTHR42978">
    <property type="entry name" value="QUORUM-QUENCHING LACTONASE YTNP-RELATED-RELATED"/>
    <property type="match status" value="1"/>
</dbReference>
<comment type="similarity">
    <text evidence="2">Belongs to the metallo-beta-lactamase superfamily.</text>
</comment>
<dbReference type="InterPro" id="IPR051013">
    <property type="entry name" value="MBL_superfamily_lactonases"/>
</dbReference>
<proteinExistence type="inferred from homology"/>
<dbReference type="InterPro" id="IPR001279">
    <property type="entry name" value="Metallo-B-lactamas"/>
</dbReference>
<evidence type="ECO:0000256" key="4">
    <source>
        <dbReference type="ARBA" id="ARBA00022801"/>
    </source>
</evidence>
<dbReference type="GO" id="GO:0046872">
    <property type="term" value="F:metal ion binding"/>
    <property type="evidence" value="ECO:0007669"/>
    <property type="project" value="UniProtKB-KW"/>
</dbReference>
<dbReference type="FunCoup" id="A0A1H9LU94">
    <property type="interactions" value="4"/>
</dbReference>
<reference evidence="8" key="1">
    <citation type="submission" date="2016-10" db="EMBL/GenBank/DDBJ databases">
        <authorList>
            <person name="Varghese N."/>
            <person name="Submissions S."/>
        </authorList>
    </citation>
    <scope>NUCLEOTIDE SEQUENCE [LARGE SCALE GENOMIC DNA]</scope>
    <source>
        <strain evidence="8">DSM 24740</strain>
    </source>
</reference>
<sequence>MSIINRLAVILCGYEFIPHSVSYDGGGDRFWHAVPVCAYLMDTDEGYIIVEGGLDEHKLRDSGLRQRYFPQRAGYPTPLVAPQHEIMSQLADMGISPADISHLIQTHLHADHTGHTMSFPNATVYIQRADYDYARQQSPANGYIPEEFAVPAERLKLLDGDTILFPGLELVFTPGHSPGHQSPLLTLKDGRRFLLVGDVVDDRRNMAENILPGGMTNREQAHASMERIRSIMAEGVTGIFLHDAQQVQEIALAPEWL</sequence>
<dbReference type="Gene3D" id="3.60.15.10">
    <property type="entry name" value="Ribonuclease Z/Hydroxyacylglutathione hydrolase-like"/>
    <property type="match status" value="1"/>
</dbReference>
<dbReference type="Pfam" id="PF00753">
    <property type="entry name" value="Lactamase_B"/>
    <property type="match status" value="1"/>
</dbReference>
<evidence type="ECO:0000259" key="6">
    <source>
        <dbReference type="SMART" id="SM00849"/>
    </source>
</evidence>
<dbReference type="OrthoDB" id="9802248at2"/>
<dbReference type="STRING" id="478744.SAMN05444359_12557"/>
<keyword evidence="8" id="KW-1185">Reference proteome</keyword>
<gene>
    <name evidence="7" type="ORF">SAMN05444359_12557</name>
</gene>
<dbReference type="AlphaFoldDB" id="A0A1H9LU94"/>
<keyword evidence="3" id="KW-0479">Metal-binding</keyword>
<dbReference type="InterPro" id="IPR036866">
    <property type="entry name" value="RibonucZ/Hydroxyglut_hydro"/>
</dbReference>
<name>A0A1H9LU94_9BACT</name>
<keyword evidence="4 7" id="KW-0378">Hydrolase</keyword>
<evidence type="ECO:0000256" key="1">
    <source>
        <dbReference type="ARBA" id="ARBA00001947"/>
    </source>
</evidence>
<organism evidence="7 8">
    <name type="scientific">Neolewinella agarilytica</name>
    <dbReference type="NCBI Taxonomy" id="478744"/>
    <lineage>
        <taxon>Bacteria</taxon>
        <taxon>Pseudomonadati</taxon>
        <taxon>Bacteroidota</taxon>
        <taxon>Saprospiria</taxon>
        <taxon>Saprospirales</taxon>
        <taxon>Lewinellaceae</taxon>
        <taxon>Neolewinella</taxon>
    </lineage>
</organism>
<comment type="cofactor">
    <cofactor evidence="1">
        <name>Zn(2+)</name>
        <dbReference type="ChEBI" id="CHEBI:29105"/>
    </cofactor>
</comment>
<evidence type="ECO:0000256" key="2">
    <source>
        <dbReference type="ARBA" id="ARBA00007749"/>
    </source>
</evidence>
<dbReference type="EMBL" id="FOFB01000025">
    <property type="protein sequence ID" value="SER14423.1"/>
    <property type="molecule type" value="Genomic_DNA"/>
</dbReference>